<protein>
    <recommendedName>
        <fullName evidence="2">Cache domain-containing protein</fullName>
    </recommendedName>
</protein>
<dbReference type="Gene3D" id="3.30.450.20">
    <property type="entry name" value="PAS domain"/>
    <property type="match status" value="1"/>
</dbReference>
<evidence type="ECO:0008006" key="2">
    <source>
        <dbReference type="Google" id="ProtNLM"/>
    </source>
</evidence>
<reference evidence="1" key="1">
    <citation type="submission" date="2018-06" db="EMBL/GenBank/DDBJ databases">
        <authorList>
            <person name="Zhirakovskaya E."/>
        </authorList>
    </citation>
    <scope>NUCLEOTIDE SEQUENCE</scope>
</reference>
<dbReference type="AlphaFoldDB" id="A0A3B1A1K6"/>
<name>A0A3B1A1K6_9ZZZZ</name>
<organism evidence="1">
    <name type="scientific">hydrothermal vent metagenome</name>
    <dbReference type="NCBI Taxonomy" id="652676"/>
    <lineage>
        <taxon>unclassified sequences</taxon>
        <taxon>metagenomes</taxon>
        <taxon>ecological metagenomes</taxon>
    </lineage>
</organism>
<dbReference type="CDD" id="cd18773">
    <property type="entry name" value="PDC1_HK_sensor"/>
    <property type="match status" value="1"/>
</dbReference>
<evidence type="ECO:0000313" key="1">
    <source>
        <dbReference type="EMBL" id="VAW92039.1"/>
    </source>
</evidence>
<gene>
    <name evidence="1" type="ORF">MNBD_GAMMA22-2316</name>
</gene>
<accession>A0A3B1A1K6</accession>
<sequence length="189" mass="21001">MKFKRYIVLTLSLLPAIAIAAVDLSEQKLKVKILTARHIGLNPMIVDSVNRQNSEKNSLKKIKNIDEKWKNTKGLSALKLSLQNNEAGLYLKSIVEKNPDISEAFLTDMQGANVASYPATSDYWQGDEKKWQASFNNGEGKVYIGPLKVDESTNIAAVQISAPVIDYRNERKTIGVIVIGVTSDYLMSK</sequence>
<dbReference type="EMBL" id="UOFS01000011">
    <property type="protein sequence ID" value="VAW92039.1"/>
    <property type="molecule type" value="Genomic_DNA"/>
</dbReference>
<proteinExistence type="predicted"/>